<reference evidence="5 6" key="1">
    <citation type="journal article" date="2019" name="Sci. Rep.">
        <title>Comparative genomics of chytrid fungi reveal insights into the obligate biotrophic and pathogenic lifestyle of Synchytrium endobioticum.</title>
        <authorList>
            <person name="van de Vossenberg B.T.L.H."/>
            <person name="Warris S."/>
            <person name="Nguyen H.D.T."/>
            <person name="van Gent-Pelzer M.P.E."/>
            <person name="Joly D.L."/>
            <person name="van de Geest H.C."/>
            <person name="Bonants P.J.M."/>
            <person name="Smith D.S."/>
            <person name="Levesque C.A."/>
            <person name="van der Lee T.A.J."/>
        </authorList>
    </citation>
    <scope>NUCLEOTIDE SEQUENCE [LARGE SCALE GENOMIC DNA]</scope>
    <source>
        <strain evidence="4 6">LEV6574</strain>
        <strain evidence="3 5">MB42</strain>
    </source>
</reference>
<evidence type="ECO:0000259" key="2">
    <source>
        <dbReference type="Pfam" id="PF03159"/>
    </source>
</evidence>
<proteinExistence type="inferred from homology"/>
<evidence type="ECO:0000256" key="1">
    <source>
        <dbReference type="ARBA" id="ARBA00038299"/>
    </source>
</evidence>
<feature type="domain" description="Xrn1 N-terminal" evidence="2">
    <location>
        <begin position="1"/>
        <end position="199"/>
    </location>
</feature>
<gene>
    <name evidence="4" type="ORF">SeLEV6574_g05323</name>
    <name evidence="3" type="ORF">SeMB42_g07236</name>
</gene>
<accession>A0A507CV98</accession>
<evidence type="ECO:0000313" key="5">
    <source>
        <dbReference type="Proteomes" id="UP000317494"/>
    </source>
</evidence>
<evidence type="ECO:0000313" key="6">
    <source>
        <dbReference type="Proteomes" id="UP000320475"/>
    </source>
</evidence>
<dbReference type="PANTHER" id="PTHR12341:SF7">
    <property type="entry name" value="5'-3' EXORIBONUCLEASE 1"/>
    <property type="match status" value="1"/>
</dbReference>
<dbReference type="GO" id="GO:0016075">
    <property type="term" value="P:rRNA catabolic process"/>
    <property type="evidence" value="ECO:0007669"/>
    <property type="project" value="TreeGrafter"/>
</dbReference>
<dbReference type="AlphaFoldDB" id="A0A507CV98"/>
<dbReference type="GO" id="GO:0003723">
    <property type="term" value="F:RNA binding"/>
    <property type="evidence" value="ECO:0007669"/>
    <property type="project" value="TreeGrafter"/>
</dbReference>
<dbReference type="InterPro" id="IPR027073">
    <property type="entry name" value="5_3_exoribonuclease"/>
</dbReference>
<dbReference type="Proteomes" id="UP000320475">
    <property type="component" value="Unassembled WGS sequence"/>
</dbReference>
<evidence type="ECO:0000313" key="3">
    <source>
        <dbReference type="EMBL" id="TPX34974.1"/>
    </source>
</evidence>
<dbReference type="PANTHER" id="PTHR12341">
    <property type="entry name" value="5'-&gt;3' EXORIBONUCLEASE"/>
    <property type="match status" value="1"/>
</dbReference>
<dbReference type="EMBL" id="QEAM01000245">
    <property type="protein sequence ID" value="TPX42951.1"/>
    <property type="molecule type" value="Genomic_DNA"/>
</dbReference>
<name>A0A507CV98_9FUNG</name>
<dbReference type="Pfam" id="PF03159">
    <property type="entry name" value="XRN_N"/>
    <property type="match status" value="1"/>
</dbReference>
<dbReference type="GO" id="GO:0004534">
    <property type="term" value="F:5'-3' RNA exonuclease activity"/>
    <property type="evidence" value="ECO:0007669"/>
    <property type="project" value="TreeGrafter"/>
</dbReference>
<keyword evidence="5" id="KW-1185">Reference proteome</keyword>
<dbReference type="Gene3D" id="3.40.50.12390">
    <property type="match status" value="1"/>
</dbReference>
<dbReference type="InterPro" id="IPR004859">
    <property type="entry name" value="Xrn1_N"/>
</dbReference>
<comment type="similarity">
    <text evidence="1">Belongs to the 5'-3' exonuclease family.</text>
</comment>
<protein>
    <recommendedName>
        <fullName evidence="2">Xrn1 N-terminal domain-containing protein</fullName>
    </recommendedName>
</protein>
<sequence>MGIQGFFAWLRQLTPAAFSKSRLGPRGRGFDHVLVDCNHLIHRAAAATHKKEKVLQILSGLLWKNFQSATTPAKSVFFAVDGPGPLAKMIEQRRRRVDSHAKILKKEGKAMFHPGNLTPGCHFMNRVDDFLVLFASRAFAVKKWKKPLSVTVSGSRVPGEGELKLIQEAKHLMLKRSNDSYAFITSDADIVALALASSLPAQIYNTFSHDFFDVQTLASHLSALFPTCPPNRIARDFALLTMFSGGDSIPKMRHVSMSGLWATYRLFKRKHPDLYLTVDSDRAGIHIGALFKYCQAGLDAQTLMAQHQHGLVHEDASMSQTRIEEWLKCMAWVLDGGLRGVHLDYSVLYEGELAPSPLQIVKMCSATSSSEGDQVVYASDSTVPPLCPEMCAAALLPSGLQPFIPYAFGDIMSQVNFELKSAGNDQAATIKVLRSLQSRTLPQVVKPAKLICVSHNRLDIPEPLRLTVPLVPGFTPNRDTSRYTAFHLERGIVDYSDWYQMNNFVPPVRKKREPFDRSKWDNDQEDALLDKRKVKIASSL</sequence>
<dbReference type="OrthoDB" id="372487at2759"/>
<dbReference type="EMBL" id="QEAN01000484">
    <property type="protein sequence ID" value="TPX34974.1"/>
    <property type="molecule type" value="Genomic_DNA"/>
</dbReference>
<evidence type="ECO:0000313" key="4">
    <source>
        <dbReference type="EMBL" id="TPX42951.1"/>
    </source>
</evidence>
<dbReference type="VEuPathDB" id="FungiDB:SeMB42_g07236"/>
<dbReference type="Proteomes" id="UP000317494">
    <property type="component" value="Unassembled WGS sequence"/>
</dbReference>
<dbReference type="GO" id="GO:0005634">
    <property type="term" value="C:nucleus"/>
    <property type="evidence" value="ECO:0007669"/>
    <property type="project" value="TreeGrafter"/>
</dbReference>
<organism evidence="4 6">
    <name type="scientific">Synchytrium endobioticum</name>
    <dbReference type="NCBI Taxonomy" id="286115"/>
    <lineage>
        <taxon>Eukaryota</taxon>
        <taxon>Fungi</taxon>
        <taxon>Fungi incertae sedis</taxon>
        <taxon>Chytridiomycota</taxon>
        <taxon>Chytridiomycota incertae sedis</taxon>
        <taxon>Chytridiomycetes</taxon>
        <taxon>Synchytriales</taxon>
        <taxon>Synchytriaceae</taxon>
        <taxon>Synchytrium</taxon>
    </lineage>
</organism>
<dbReference type="GO" id="GO:0000956">
    <property type="term" value="P:nuclear-transcribed mRNA catabolic process"/>
    <property type="evidence" value="ECO:0007669"/>
    <property type="project" value="TreeGrafter"/>
</dbReference>
<dbReference type="STRING" id="286115.A0A507CV98"/>
<comment type="caution">
    <text evidence="4">The sequence shown here is derived from an EMBL/GenBank/DDBJ whole genome shotgun (WGS) entry which is preliminary data.</text>
</comment>